<name>A0ABT9AC67_9BACT</name>
<dbReference type="Proteomes" id="UP001167796">
    <property type="component" value="Unassembled WGS sequence"/>
</dbReference>
<dbReference type="EMBL" id="JAUQSX010000003">
    <property type="protein sequence ID" value="MDO7846322.1"/>
    <property type="molecule type" value="Genomic_DNA"/>
</dbReference>
<dbReference type="RefSeq" id="WP_305011010.1">
    <property type="nucleotide sequence ID" value="NZ_JAUQSX010000003.1"/>
</dbReference>
<evidence type="ECO:0008006" key="4">
    <source>
        <dbReference type="Google" id="ProtNLM"/>
    </source>
</evidence>
<evidence type="ECO:0000256" key="1">
    <source>
        <dbReference type="SAM" id="SignalP"/>
    </source>
</evidence>
<keyword evidence="1" id="KW-0732">Signal</keyword>
<accession>A0ABT9AC67</accession>
<keyword evidence="3" id="KW-1185">Reference proteome</keyword>
<sequence length="438" mass="48328">MPRRLLFLLLGLSAYSYQTQAQTFEPGYVVRAVGDTLRGEIENGFWEAPPLSIRFRRTADSQSETYLPHQLRAARFTGGRYFRFLRLPIDHAAKAIVGHLPRENRPAIQTDSLLAEVLVEGTASLVRVVLPDIIHYVVLRPDRPPLDLSERKYLRQGTDGVWTLVNGNNYRGQLGVYFGDCPTVSQAAQKAAFTVEGLSAVVLAYNTACSPTHQPGHNVLAEAKPRRRLAFQGGVLAGARYNRTESNAAELAGTCVDCAVHPFGGLYAEVLQPSRTAAIFGELTLSSFKSSNAEYDYYSYSKSVYTYKALLGSARLGVRFFIPTPHERQWLVSFGYELNKTIAPRITAVSGATVEATSSNVPFAKAVILPNIGLGFRSKRFTTSVDVQLYRDYNDDSQGYGTAFFGSNFALRAGLGYRLGRNTDEATKRPADSPWSNP</sequence>
<gene>
    <name evidence="2" type="ORF">Q5H92_08145</name>
</gene>
<comment type="caution">
    <text evidence="2">The sequence shown here is derived from an EMBL/GenBank/DDBJ whole genome shotgun (WGS) entry which is preliminary data.</text>
</comment>
<organism evidence="2 3">
    <name type="scientific">Hymenobacter mellowenesis</name>
    <dbReference type="NCBI Taxonomy" id="3063995"/>
    <lineage>
        <taxon>Bacteria</taxon>
        <taxon>Pseudomonadati</taxon>
        <taxon>Bacteroidota</taxon>
        <taxon>Cytophagia</taxon>
        <taxon>Cytophagales</taxon>
        <taxon>Hymenobacteraceae</taxon>
        <taxon>Hymenobacter</taxon>
    </lineage>
</organism>
<proteinExistence type="predicted"/>
<evidence type="ECO:0000313" key="3">
    <source>
        <dbReference type="Proteomes" id="UP001167796"/>
    </source>
</evidence>
<feature type="signal peptide" evidence="1">
    <location>
        <begin position="1"/>
        <end position="21"/>
    </location>
</feature>
<reference evidence="2" key="1">
    <citation type="submission" date="2023-07" db="EMBL/GenBank/DDBJ databases">
        <authorList>
            <person name="Kim M.K."/>
        </authorList>
    </citation>
    <scope>NUCLEOTIDE SEQUENCE</scope>
    <source>
        <strain evidence="2">M29</strain>
    </source>
</reference>
<evidence type="ECO:0000313" key="2">
    <source>
        <dbReference type="EMBL" id="MDO7846322.1"/>
    </source>
</evidence>
<protein>
    <recommendedName>
        <fullName evidence="4">Outer membrane protein beta-barrel domain-containing protein</fullName>
    </recommendedName>
</protein>
<feature type="chain" id="PRO_5045762454" description="Outer membrane protein beta-barrel domain-containing protein" evidence="1">
    <location>
        <begin position="22"/>
        <end position="438"/>
    </location>
</feature>